<accession>A0ABV6REN2</accession>
<reference evidence="2 3" key="1">
    <citation type="submission" date="2024-09" db="EMBL/GenBank/DDBJ databases">
        <authorList>
            <person name="Sun Q."/>
            <person name="Mori K."/>
        </authorList>
    </citation>
    <scope>NUCLEOTIDE SEQUENCE [LARGE SCALE GENOMIC DNA]</scope>
    <source>
        <strain evidence="2 3">CICC 10874</strain>
    </source>
</reference>
<dbReference type="Gene3D" id="3.20.20.100">
    <property type="entry name" value="NADP-dependent oxidoreductase domain"/>
    <property type="match status" value="1"/>
</dbReference>
<dbReference type="InterPro" id="IPR023210">
    <property type="entry name" value="NADP_OxRdtase_dom"/>
</dbReference>
<evidence type="ECO:0000259" key="1">
    <source>
        <dbReference type="Pfam" id="PF00248"/>
    </source>
</evidence>
<gene>
    <name evidence="2" type="ORF">ACFFF6_15850</name>
</gene>
<dbReference type="EMBL" id="JBHLSV010000024">
    <property type="protein sequence ID" value="MFC0675434.1"/>
    <property type="molecule type" value="Genomic_DNA"/>
</dbReference>
<dbReference type="SUPFAM" id="SSF51430">
    <property type="entry name" value="NAD(P)-linked oxidoreductase"/>
    <property type="match status" value="1"/>
</dbReference>
<proteinExistence type="predicted"/>
<dbReference type="Pfam" id="PF00248">
    <property type="entry name" value="Aldo_ket_red"/>
    <property type="match status" value="1"/>
</dbReference>
<dbReference type="Proteomes" id="UP001589793">
    <property type="component" value="Unassembled WGS sequence"/>
</dbReference>
<protein>
    <submittedName>
        <fullName evidence="2">Aldo/keto reductase</fullName>
    </submittedName>
</protein>
<comment type="caution">
    <text evidence="2">The sequence shown here is derived from an EMBL/GenBank/DDBJ whole genome shotgun (WGS) entry which is preliminary data.</text>
</comment>
<dbReference type="PANTHER" id="PTHR42686">
    <property type="entry name" value="GH17980P-RELATED"/>
    <property type="match status" value="1"/>
</dbReference>
<name>A0ABV6REN2_9MICO</name>
<evidence type="ECO:0000313" key="3">
    <source>
        <dbReference type="Proteomes" id="UP001589793"/>
    </source>
</evidence>
<dbReference type="InterPro" id="IPR020471">
    <property type="entry name" value="AKR"/>
</dbReference>
<keyword evidence="3" id="KW-1185">Reference proteome</keyword>
<evidence type="ECO:0000313" key="2">
    <source>
        <dbReference type="EMBL" id="MFC0675434.1"/>
    </source>
</evidence>
<dbReference type="InterPro" id="IPR036812">
    <property type="entry name" value="NAD(P)_OxRdtase_dom_sf"/>
</dbReference>
<feature type="domain" description="NADP-dependent oxidoreductase" evidence="1">
    <location>
        <begin position="11"/>
        <end position="316"/>
    </location>
</feature>
<dbReference type="PANTHER" id="PTHR42686:SF1">
    <property type="entry name" value="GH17980P-RELATED"/>
    <property type="match status" value="1"/>
</dbReference>
<organism evidence="2 3">
    <name type="scientific">Brachybacterium hainanense</name>
    <dbReference type="NCBI Taxonomy" id="1541174"/>
    <lineage>
        <taxon>Bacteria</taxon>
        <taxon>Bacillati</taxon>
        <taxon>Actinomycetota</taxon>
        <taxon>Actinomycetes</taxon>
        <taxon>Micrococcales</taxon>
        <taxon>Dermabacteraceae</taxon>
        <taxon>Brachybacterium</taxon>
    </lineage>
</organism>
<dbReference type="CDD" id="cd19162">
    <property type="entry name" value="AKR_FDH"/>
    <property type="match status" value="1"/>
</dbReference>
<dbReference type="RefSeq" id="WP_376982463.1">
    <property type="nucleotide sequence ID" value="NZ_JBHLSV010000024.1"/>
</dbReference>
<sequence>MSAAGALELPRLGFGAAQMGSLYRETTQEVARTALEAAWEGGLRYYDTAPHYGMGLSERRLGAMLAARPREEFLLSSKVGRLIRDNPGGGGGDDLAHGFAVSDATRRVWDMSAGGIRRSIEESLARMGLDRLDIALLHDPEEGPEEQAFDEALPALVALREEGVVRAIGVGSKSDRALARFAGTGALDLVMISGRYTLLEQPAARELLPLCARHGTRAIAVSVYNSGILSTEAPSKDATYEYGAAPGAVLERAELLARLCREHGTSLPVAATQFPLRHPVVANVTLGMRTAEQVASNIARMQEPIPEELWEAVEALPPLEPADAH</sequence>
<dbReference type="InterPro" id="IPR044477">
    <property type="entry name" value="FDH-like"/>
</dbReference>